<protein>
    <submittedName>
        <fullName evidence="7">Molybdopterin oxidoreductase</fullName>
    </submittedName>
</protein>
<dbReference type="RefSeq" id="WP_008811672.1">
    <property type="nucleotide sequence ID" value="NZ_CALXOM010000017.1"/>
</dbReference>
<dbReference type="EMBL" id="WNCL01000032">
    <property type="protein sequence ID" value="MTU43859.1"/>
    <property type="molecule type" value="Genomic_DNA"/>
</dbReference>
<dbReference type="PANTHER" id="PTHR34856">
    <property type="entry name" value="PROTEIN NRFD"/>
    <property type="match status" value="1"/>
</dbReference>
<proteinExistence type="inferred from homology"/>
<evidence type="ECO:0000256" key="1">
    <source>
        <dbReference type="ARBA" id="ARBA00004651"/>
    </source>
</evidence>
<keyword evidence="4" id="KW-0812">Transmembrane</keyword>
<evidence type="ECO:0000313" key="7">
    <source>
        <dbReference type="EMBL" id="MTU43859.1"/>
    </source>
</evidence>
<dbReference type="PANTHER" id="PTHR34856:SF2">
    <property type="entry name" value="PROTEIN NRFD"/>
    <property type="match status" value="1"/>
</dbReference>
<reference evidence="7 8" key="1">
    <citation type="journal article" date="2019" name="Nat. Med.">
        <title>A library of human gut bacterial isolates paired with longitudinal multiomics data enables mechanistic microbiome research.</title>
        <authorList>
            <person name="Poyet M."/>
            <person name="Groussin M."/>
            <person name="Gibbons S.M."/>
            <person name="Avila-Pacheco J."/>
            <person name="Jiang X."/>
            <person name="Kearney S.M."/>
            <person name="Perrotta A.R."/>
            <person name="Berdy B."/>
            <person name="Zhao S."/>
            <person name="Lieberman T.D."/>
            <person name="Swanson P.K."/>
            <person name="Smith M."/>
            <person name="Roesemann S."/>
            <person name="Alexander J.E."/>
            <person name="Rich S.A."/>
            <person name="Livny J."/>
            <person name="Vlamakis H."/>
            <person name="Clish C."/>
            <person name="Bullock K."/>
            <person name="Deik A."/>
            <person name="Scott J."/>
            <person name="Pierce K.A."/>
            <person name="Xavier R.J."/>
            <person name="Alm E.J."/>
        </authorList>
    </citation>
    <scope>NUCLEOTIDE SEQUENCE [LARGE SCALE GENOMIC DNA]</scope>
    <source>
        <strain evidence="7 8">BIOML-A2</strain>
    </source>
</reference>
<evidence type="ECO:0000313" key="8">
    <source>
        <dbReference type="Proteomes" id="UP000462362"/>
    </source>
</evidence>
<dbReference type="InterPro" id="IPR005614">
    <property type="entry name" value="NrfD-like"/>
</dbReference>
<evidence type="ECO:0000256" key="4">
    <source>
        <dbReference type="ARBA" id="ARBA00022692"/>
    </source>
</evidence>
<dbReference type="GO" id="GO:0005886">
    <property type="term" value="C:plasma membrane"/>
    <property type="evidence" value="ECO:0007669"/>
    <property type="project" value="UniProtKB-SubCell"/>
</dbReference>
<keyword evidence="5" id="KW-1133">Transmembrane helix</keyword>
<evidence type="ECO:0000256" key="5">
    <source>
        <dbReference type="ARBA" id="ARBA00022989"/>
    </source>
</evidence>
<evidence type="ECO:0000256" key="2">
    <source>
        <dbReference type="ARBA" id="ARBA00008929"/>
    </source>
</evidence>
<comment type="similarity">
    <text evidence="2">Belongs to the NrfD family.</text>
</comment>
<dbReference type="Proteomes" id="UP000462362">
    <property type="component" value="Unassembled WGS sequence"/>
</dbReference>
<dbReference type="AlphaFoldDB" id="A0A6I3S299"/>
<evidence type="ECO:0000256" key="6">
    <source>
        <dbReference type="ARBA" id="ARBA00023136"/>
    </source>
</evidence>
<dbReference type="GeneID" id="43349599"/>
<accession>A0A6I3S299</accession>
<gene>
    <name evidence="7" type="ORF">GMD42_09570</name>
</gene>
<evidence type="ECO:0000256" key="3">
    <source>
        <dbReference type="ARBA" id="ARBA00022475"/>
    </source>
</evidence>
<dbReference type="Pfam" id="PF03916">
    <property type="entry name" value="NrfD"/>
    <property type="match status" value="1"/>
</dbReference>
<dbReference type="Gene3D" id="1.20.1630.10">
    <property type="entry name" value="Formate dehydrogenase/DMSO reductase domain"/>
    <property type="match status" value="1"/>
</dbReference>
<comment type="caution">
    <text evidence="7">The sequence shown here is derived from an EMBL/GenBank/DDBJ whole genome shotgun (WGS) entry which is preliminary data.</text>
</comment>
<comment type="subcellular location">
    <subcellularLocation>
        <location evidence="1">Cell membrane</location>
        <topology evidence="1">Multi-pass membrane protein</topology>
    </subcellularLocation>
</comment>
<dbReference type="InterPro" id="IPR052049">
    <property type="entry name" value="Electron_transfer_protein"/>
</dbReference>
<organism evidence="7 8">
    <name type="scientific">Parasutterella excrementihominis</name>
    <dbReference type="NCBI Taxonomy" id="487175"/>
    <lineage>
        <taxon>Bacteria</taxon>
        <taxon>Pseudomonadati</taxon>
        <taxon>Pseudomonadota</taxon>
        <taxon>Betaproteobacteria</taxon>
        <taxon>Burkholderiales</taxon>
        <taxon>Sutterellaceae</taxon>
        <taxon>Parasutterella</taxon>
    </lineage>
</organism>
<keyword evidence="3" id="KW-1003">Cell membrane</keyword>
<sequence>MIELTSFTPQLQAAHWGWTIAIFLWLVGLAGMGFFLNYWIRQKNFVYLLTVSGILGTLLVVSHLARMLNLPFAVFSALADFSFNFQSWMFIGICLLSLLCIGSVFYSMICAKIIFKSEYWQNMTKSNWFNGIFAALGVCCTIYSGFLLTQAVGISLWNTALIPLLWIMSGMASSIGCIELFMIMKWIDPDTVRWSRRTSFWVEVAELFTIFAFVHVALGSALAGARAGAEALISGPHAVMFWVGVIILGSVVPLLLNLLTRSHKILACSAILGIIGALLLRASILFSGYYDPIMF</sequence>
<name>A0A6I3S299_9BURK</name>
<keyword evidence="6" id="KW-0472">Membrane</keyword>